<protein>
    <submittedName>
        <fullName evidence="3">Uncharacterized protein</fullName>
    </submittedName>
</protein>
<name>A0A448XB74_9PLAT</name>
<dbReference type="Proteomes" id="UP000784294">
    <property type="component" value="Unassembled WGS sequence"/>
</dbReference>
<feature type="signal peptide" evidence="2">
    <location>
        <begin position="1"/>
        <end position="18"/>
    </location>
</feature>
<dbReference type="EMBL" id="CAAALY010244539">
    <property type="protein sequence ID" value="VEL32712.1"/>
    <property type="molecule type" value="Genomic_DNA"/>
</dbReference>
<organism evidence="3 4">
    <name type="scientific">Protopolystoma xenopodis</name>
    <dbReference type="NCBI Taxonomy" id="117903"/>
    <lineage>
        <taxon>Eukaryota</taxon>
        <taxon>Metazoa</taxon>
        <taxon>Spiralia</taxon>
        <taxon>Lophotrochozoa</taxon>
        <taxon>Platyhelminthes</taxon>
        <taxon>Monogenea</taxon>
        <taxon>Polyopisthocotylea</taxon>
        <taxon>Polystomatidea</taxon>
        <taxon>Polystomatidae</taxon>
        <taxon>Protopolystoma</taxon>
    </lineage>
</organism>
<accession>A0A448XB74</accession>
<evidence type="ECO:0000256" key="1">
    <source>
        <dbReference type="SAM" id="MobiDB-lite"/>
    </source>
</evidence>
<comment type="caution">
    <text evidence="3">The sequence shown here is derived from an EMBL/GenBank/DDBJ whole genome shotgun (WGS) entry which is preliminary data.</text>
</comment>
<evidence type="ECO:0000256" key="2">
    <source>
        <dbReference type="SAM" id="SignalP"/>
    </source>
</evidence>
<feature type="chain" id="PRO_5019203920" evidence="2">
    <location>
        <begin position="19"/>
        <end position="289"/>
    </location>
</feature>
<sequence>MPLMRFRNSFCAFSLSWSLPVCYYSSLKDCHVRPLHSPIPGPLPRHRVLVYDRKDVYDETTLTLNRTCLKFSSRSVGTASAPVTGTRMNTRKAAIRKQRKKEPARRTTVSPHSSFPFISGGDVRHEAQLSSLSAWRLISLPASALPNSSNYLFDPWKTPSRSVETQSQHTSLATAYTVNTDTSSISCSDSVDQQGILTAQTRLEQHLFVLALSKVLAEQNRQAQLEDHSTASKRTGDSVEGQPLATPCCLLLTPSLLADKDRSGGTPCHSESGWKGIQLLVHHFSPLCA</sequence>
<dbReference type="OrthoDB" id="7608935at2759"/>
<gene>
    <name evidence="3" type="ORF">PXEA_LOCUS26152</name>
</gene>
<keyword evidence="2" id="KW-0732">Signal</keyword>
<evidence type="ECO:0000313" key="4">
    <source>
        <dbReference type="Proteomes" id="UP000784294"/>
    </source>
</evidence>
<feature type="region of interest" description="Disordered" evidence="1">
    <location>
        <begin position="90"/>
        <end position="112"/>
    </location>
</feature>
<feature type="compositionally biased region" description="Basic residues" evidence="1">
    <location>
        <begin position="90"/>
        <end position="103"/>
    </location>
</feature>
<evidence type="ECO:0000313" key="3">
    <source>
        <dbReference type="EMBL" id="VEL32712.1"/>
    </source>
</evidence>
<proteinExistence type="predicted"/>
<reference evidence="3" key="1">
    <citation type="submission" date="2018-11" db="EMBL/GenBank/DDBJ databases">
        <authorList>
            <consortium name="Pathogen Informatics"/>
        </authorList>
    </citation>
    <scope>NUCLEOTIDE SEQUENCE</scope>
</reference>
<dbReference type="AlphaFoldDB" id="A0A448XB74"/>
<keyword evidence="4" id="KW-1185">Reference proteome</keyword>